<evidence type="ECO:0000313" key="3">
    <source>
        <dbReference type="Proteomes" id="UP000245771"/>
    </source>
</evidence>
<gene>
    <name evidence="2" type="ORF">FA14DRAFT_116141</name>
</gene>
<dbReference type="PANTHER" id="PTHR13304">
    <property type="entry name" value="GLYCOSYLPHOSPHATIDYLINOSITOL ANCHOR ATTACHMENT 1 PROTEIN"/>
    <property type="match status" value="1"/>
</dbReference>
<evidence type="ECO:0000313" key="2">
    <source>
        <dbReference type="EMBL" id="PWN34863.1"/>
    </source>
</evidence>
<dbReference type="GO" id="GO:0042765">
    <property type="term" value="C:GPI-anchor transamidase complex"/>
    <property type="evidence" value="ECO:0007669"/>
    <property type="project" value="InterPro"/>
</dbReference>
<dbReference type="OrthoDB" id="445301at2759"/>
<dbReference type="EMBL" id="KZ819603">
    <property type="protein sequence ID" value="PWN34863.1"/>
    <property type="molecule type" value="Genomic_DNA"/>
</dbReference>
<feature type="non-terminal residue" evidence="2">
    <location>
        <position position="390"/>
    </location>
</feature>
<accession>A0A316VEW9</accession>
<proteinExistence type="predicted"/>
<keyword evidence="1" id="KW-0472">Membrane</keyword>
<dbReference type="STRING" id="1280837.A0A316VEW9"/>
<dbReference type="FunCoup" id="A0A316VEW9">
    <property type="interactions" value="235"/>
</dbReference>
<dbReference type="InterPro" id="IPR007246">
    <property type="entry name" value="Gaa1"/>
</dbReference>
<keyword evidence="3" id="KW-1185">Reference proteome</keyword>
<organism evidence="2 3">
    <name type="scientific">Meira miltonrushii</name>
    <dbReference type="NCBI Taxonomy" id="1280837"/>
    <lineage>
        <taxon>Eukaryota</taxon>
        <taxon>Fungi</taxon>
        <taxon>Dikarya</taxon>
        <taxon>Basidiomycota</taxon>
        <taxon>Ustilaginomycotina</taxon>
        <taxon>Exobasidiomycetes</taxon>
        <taxon>Exobasidiales</taxon>
        <taxon>Brachybasidiaceae</taxon>
        <taxon>Meira</taxon>
    </lineage>
</organism>
<keyword evidence="1" id="KW-1133">Transmembrane helix</keyword>
<dbReference type="GO" id="GO:0016255">
    <property type="term" value="P:attachment of GPI anchor to protein"/>
    <property type="evidence" value="ECO:0007669"/>
    <property type="project" value="TreeGrafter"/>
</dbReference>
<feature type="non-terminal residue" evidence="2">
    <location>
        <position position="1"/>
    </location>
</feature>
<dbReference type="PANTHER" id="PTHR13304:SF0">
    <property type="entry name" value="GLYCOSYLPHOSPHATIDYLINOSITOL ANCHOR ATTACHMENT 1 PROTEIN"/>
    <property type="match status" value="1"/>
</dbReference>
<dbReference type="InParanoid" id="A0A316VEW9"/>
<feature type="transmembrane region" description="Helical" evidence="1">
    <location>
        <begin position="367"/>
        <end position="387"/>
    </location>
</feature>
<dbReference type="AlphaFoldDB" id="A0A316VEW9"/>
<dbReference type="Pfam" id="PF04114">
    <property type="entry name" value="Gaa1"/>
    <property type="match status" value="1"/>
</dbReference>
<name>A0A316VEW9_9BASI</name>
<keyword evidence="1" id="KW-0812">Transmembrane</keyword>
<evidence type="ECO:0000256" key="1">
    <source>
        <dbReference type="SAM" id="Phobius"/>
    </source>
</evidence>
<dbReference type="GeneID" id="37017939"/>
<dbReference type="RefSeq" id="XP_025355165.1">
    <property type="nucleotide sequence ID" value="XM_025496158.1"/>
</dbReference>
<sequence length="390" mass="44273">FLLPIPEKPFRRNVYVDENALQPGSATVEWGWGEVEFADRLADRIRSVQDKRDEDRAELISTIFQEIGLTPYKQHYTFHTPSRSISGINSYARWSSARGDGREAFIIAVPWKNSKDGSLSAYQKKKIRRTNVRGIATALTIAKFLSGYRHWSKDLIFVIADDELHGMQAFTSQYFGRHQNNLDCEELQTRGALVWNALSIDYPSDSFSGIILKHEGLNGQLPNLDVISTLTNVMYRADGLPVELNDATEDDWEERPWGEVGDLLEKHLLQSGDGTRKYLSGLWNMFGQISRLTIGRPTGVHGLFHRYHVDAITIFASPAQGPYGFWHMGRTVESVTRSMSNLLERLHHSHFFYILTSPERFIEVTKYLPVAILFGVALLIAGIALWVDEG</sequence>
<dbReference type="Proteomes" id="UP000245771">
    <property type="component" value="Unassembled WGS sequence"/>
</dbReference>
<protein>
    <submittedName>
        <fullName evidence="2">Gaa1-domain-containing protein</fullName>
    </submittedName>
</protein>
<reference evidence="2 3" key="1">
    <citation type="journal article" date="2018" name="Mol. Biol. Evol.">
        <title>Broad Genomic Sampling Reveals a Smut Pathogenic Ancestry of the Fungal Clade Ustilaginomycotina.</title>
        <authorList>
            <person name="Kijpornyongpan T."/>
            <person name="Mondo S.J."/>
            <person name="Barry K."/>
            <person name="Sandor L."/>
            <person name="Lee J."/>
            <person name="Lipzen A."/>
            <person name="Pangilinan J."/>
            <person name="LaButti K."/>
            <person name="Hainaut M."/>
            <person name="Henrissat B."/>
            <person name="Grigoriev I.V."/>
            <person name="Spatafora J.W."/>
            <person name="Aime M.C."/>
        </authorList>
    </citation>
    <scope>NUCLEOTIDE SEQUENCE [LARGE SCALE GENOMIC DNA]</scope>
    <source>
        <strain evidence="2 3">MCA 3882</strain>
    </source>
</reference>